<proteinExistence type="predicted"/>
<name>A0ACB6QXA2_9PLEO</name>
<evidence type="ECO:0000313" key="1">
    <source>
        <dbReference type="EMBL" id="KAF2470826.1"/>
    </source>
</evidence>
<reference evidence="1" key="1">
    <citation type="journal article" date="2020" name="Stud. Mycol.">
        <title>101 Dothideomycetes genomes: a test case for predicting lifestyles and emergence of pathogens.</title>
        <authorList>
            <person name="Haridas S."/>
            <person name="Albert R."/>
            <person name="Binder M."/>
            <person name="Bloem J."/>
            <person name="Labutti K."/>
            <person name="Salamov A."/>
            <person name="Andreopoulos B."/>
            <person name="Baker S."/>
            <person name="Barry K."/>
            <person name="Bills G."/>
            <person name="Bluhm B."/>
            <person name="Cannon C."/>
            <person name="Castanera R."/>
            <person name="Culley D."/>
            <person name="Daum C."/>
            <person name="Ezra D."/>
            <person name="Gonzalez J."/>
            <person name="Henrissat B."/>
            <person name="Kuo A."/>
            <person name="Liang C."/>
            <person name="Lipzen A."/>
            <person name="Lutzoni F."/>
            <person name="Magnuson J."/>
            <person name="Mondo S."/>
            <person name="Nolan M."/>
            <person name="Ohm R."/>
            <person name="Pangilinan J."/>
            <person name="Park H.-J."/>
            <person name="Ramirez L."/>
            <person name="Alfaro M."/>
            <person name="Sun H."/>
            <person name="Tritt A."/>
            <person name="Yoshinaga Y."/>
            <person name="Zwiers L.-H."/>
            <person name="Turgeon B."/>
            <person name="Goodwin S."/>
            <person name="Spatafora J."/>
            <person name="Crous P."/>
            <person name="Grigoriev I."/>
        </authorList>
    </citation>
    <scope>NUCLEOTIDE SEQUENCE</scope>
    <source>
        <strain evidence="1">ATCC 200398</strain>
    </source>
</reference>
<comment type="caution">
    <text evidence="1">The sequence shown here is derived from an EMBL/GenBank/DDBJ whole genome shotgun (WGS) entry which is preliminary data.</text>
</comment>
<keyword evidence="2" id="KW-1185">Reference proteome</keyword>
<organism evidence="1 2">
    <name type="scientific">Lindgomyces ingoldianus</name>
    <dbReference type="NCBI Taxonomy" id="673940"/>
    <lineage>
        <taxon>Eukaryota</taxon>
        <taxon>Fungi</taxon>
        <taxon>Dikarya</taxon>
        <taxon>Ascomycota</taxon>
        <taxon>Pezizomycotina</taxon>
        <taxon>Dothideomycetes</taxon>
        <taxon>Pleosporomycetidae</taxon>
        <taxon>Pleosporales</taxon>
        <taxon>Lindgomycetaceae</taxon>
        <taxon>Lindgomyces</taxon>
    </lineage>
</organism>
<gene>
    <name evidence="1" type="ORF">BDR25DRAFT_355316</name>
</gene>
<accession>A0ACB6QXA2</accession>
<sequence>MLKFWIFGSKYLRYGILHPIPSKRLGICLQHLSSPLRSARLPRIRETFPMKQKPPSSAVPSLFLLSRRDSGIVLFAVCCLLENPMLTSASPKITTLLKGRIGMRRFLGISHSTRYSLDSVGHPYISGTCQSQ</sequence>
<evidence type="ECO:0000313" key="2">
    <source>
        <dbReference type="Proteomes" id="UP000799755"/>
    </source>
</evidence>
<dbReference type="Proteomes" id="UP000799755">
    <property type="component" value="Unassembled WGS sequence"/>
</dbReference>
<dbReference type="EMBL" id="MU003507">
    <property type="protein sequence ID" value="KAF2470826.1"/>
    <property type="molecule type" value="Genomic_DNA"/>
</dbReference>
<protein>
    <submittedName>
        <fullName evidence="1">Uncharacterized protein</fullName>
    </submittedName>
</protein>